<gene>
    <name evidence="3" type="ORF">A2519_13410</name>
</gene>
<reference evidence="3 4" key="1">
    <citation type="journal article" date="2016" name="Nat. Commun.">
        <title>Thousands of microbial genomes shed light on interconnected biogeochemical processes in an aquifer system.</title>
        <authorList>
            <person name="Anantharaman K."/>
            <person name="Brown C.T."/>
            <person name="Hug L.A."/>
            <person name="Sharon I."/>
            <person name="Castelle C.J."/>
            <person name="Probst A.J."/>
            <person name="Thomas B.C."/>
            <person name="Singh A."/>
            <person name="Wilkins M.J."/>
            <person name="Karaoz U."/>
            <person name="Brodie E.L."/>
            <person name="Williams K.H."/>
            <person name="Hubbard S.S."/>
            <person name="Banfield J.F."/>
        </authorList>
    </citation>
    <scope>NUCLEOTIDE SEQUENCE [LARGE SCALE GENOMIC DNA]</scope>
</reference>
<feature type="domain" description="Secretion system C-terminal sorting" evidence="2">
    <location>
        <begin position="591"/>
        <end position="663"/>
    </location>
</feature>
<dbReference type="NCBIfam" id="TIGR04183">
    <property type="entry name" value="Por_Secre_tail"/>
    <property type="match status" value="1"/>
</dbReference>
<dbReference type="Gene3D" id="3.40.50.1820">
    <property type="entry name" value="alpha/beta hydrolase"/>
    <property type="match status" value="1"/>
</dbReference>
<feature type="signal peptide" evidence="1">
    <location>
        <begin position="1"/>
        <end position="19"/>
    </location>
</feature>
<accession>A0A1F7FEJ9</accession>
<protein>
    <recommendedName>
        <fullName evidence="2">Secretion system C-terminal sorting domain-containing protein</fullName>
    </recommendedName>
</protein>
<comment type="caution">
    <text evidence="3">The sequence shown here is derived from an EMBL/GenBank/DDBJ whole genome shotgun (WGS) entry which is preliminary data.</text>
</comment>
<name>A0A1F7FEJ9_UNCRA</name>
<dbReference type="Proteomes" id="UP000179243">
    <property type="component" value="Unassembled WGS sequence"/>
</dbReference>
<evidence type="ECO:0000256" key="1">
    <source>
        <dbReference type="SAM" id="SignalP"/>
    </source>
</evidence>
<dbReference type="AlphaFoldDB" id="A0A1F7FEJ9"/>
<dbReference type="InterPro" id="IPR026444">
    <property type="entry name" value="Secre_tail"/>
</dbReference>
<organism evidence="3 4">
    <name type="scientific">Candidatus Raymondbacteria bacterium RIFOXYD12_FULL_49_13</name>
    <dbReference type="NCBI Taxonomy" id="1817890"/>
    <lineage>
        <taxon>Bacteria</taxon>
        <taxon>Raymondiibacteriota</taxon>
    </lineage>
</organism>
<dbReference type="Pfam" id="PF18962">
    <property type="entry name" value="Por_Secre_tail"/>
    <property type="match status" value="1"/>
</dbReference>
<dbReference type="InterPro" id="IPR029058">
    <property type="entry name" value="AB_hydrolase_fold"/>
</dbReference>
<dbReference type="SUPFAM" id="SSF53474">
    <property type="entry name" value="alpha/beta-Hydrolases"/>
    <property type="match status" value="1"/>
</dbReference>
<evidence type="ECO:0000313" key="4">
    <source>
        <dbReference type="Proteomes" id="UP000179243"/>
    </source>
</evidence>
<sequence length="670" mass="75393">MRVMCAAIVTLLCFTNSFSTPSDLKAEFRKGKTFITFTEDSGAQSYNIYRSENEIAHVHGLAPLANIPKGSSYDSRYGFYHVVEDLGQPLSANTGLFVYTPKQDNSAYYAITSVTNGSEDTNIISGTNSLVSPEDEEYWQWPCGVLRSKYNSNTYYFYYYWMDYFDWPHAYEYYGDHFVVGEAVILRGKQDVPLELYLHGAGSTLYDTSNPGLKNDRLTMRLQNHCNLPYHLCQSWWYGVSNHYSEHELQHGDTIVGYDEMRIVYYTQSLKNDPRFSIDTNRIYLSGGSMGGFGTYHTSFHNPDIWAAIRPNIAARGFHSWYHSVWYDFYGPESLNLTARNGVNIYNWMDETWIAEQNIGRDFPPIVNSHGSTDGISNMRMHRCLYRKFAGTRHGIWGKWFNLSHDNSILSDTVLSGGYMRFRKNELYPVFSNASQDDDYGQFDPDTSDLVFTGTPALQCDSAGLMNGYIDWTSSLHDMGLSNDDLIDCADSISITMRSSRPNTVVDVTPRRVQDFIIRGGDAYNWRNIDVVSGNNLASGIAIADENGLITVDSLMVSETGNRLIITCNGGCSAVVAGRQSKDMDDALSVSPNPFNPVVKITLSNNKLTVNNGALAVYSVDGKIVHRQIANNEQFLTGIFWNAAGFPSGIYMVCLKIGNKNYNTTVMLLK</sequence>
<keyword evidence="1" id="KW-0732">Signal</keyword>
<feature type="chain" id="PRO_5009528628" description="Secretion system C-terminal sorting domain-containing protein" evidence="1">
    <location>
        <begin position="20"/>
        <end position="670"/>
    </location>
</feature>
<proteinExistence type="predicted"/>
<dbReference type="EMBL" id="MFYX01000061">
    <property type="protein sequence ID" value="OGK05120.1"/>
    <property type="molecule type" value="Genomic_DNA"/>
</dbReference>
<evidence type="ECO:0000313" key="3">
    <source>
        <dbReference type="EMBL" id="OGK05120.1"/>
    </source>
</evidence>
<evidence type="ECO:0000259" key="2">
    <source>
        <dbReference type="Pfam" id="PF18962"/>
    </source>
</evidence>